<keyword evidence="4 7" id="KW-0238">DNA-binding</keyword>
<dbReference type="SMART" id="SM00448">
    <property type="entry name" value="REC"/>
    <property type="match status" value="1"/>
</dbReference>
<dbReference type="InterPro" id="IPR036388">
    <property type="entry name" value="WH-like_DNA-bd_sf"/>
</dbReference>
<dbReference type="PROSITE" id="PS50110">
    <property type="entry name" value="RESPONSE_REGULATORY"/>
    <property type="match status" value="1"/>
</dbReference>
<dbReference type="GO" id="GO:0000156">
    <property type="term" value="F:phosphorelay response regulator activity"/>
    <property type="evidence" value="ECO:0007669"/>
    <property type="project" value="TreeGrafter"/>
</dbReference>
<organism evidence="10 11">
    <name type="scientific">bacterium (Candidatus Blackallbacteria) CG17_big_fil_post_rev_8_21_14_2_50_48_46</name>
    <dbReference type="NCBI Taxonomy" id="2014261"/>
    <lineage>
        <taxon>Bacteria</taxon>
        <taxon>Candidatus Blackallbacteria</taxon>
    </lineage>
</organism>
<dbReference type="GO" id="GO:0032993">
    <property type="term" value="C:protein-DNA complex"/>
    <property type="evidence" value="ECO:0007669"/>
    <property type="project" value="TreeGrafter"/>
</dbReference>
<dbReference type="InterPro" id="IPR001789">
    <property type="entry name" value="Sig_transdc_resp-reg_receiver"/>
</dbReference>
<dbReference type="Gene3D" id="3.40.50.2300">
    <property type="match status" value="1"/>
</dbReference>
<evidence type="ECO:0000256" key="3">
    <source>
        <dbReference type="ARBA" id="ARBA00023015"/>
    </source>
</evidence>
<feature type="DNA-binding region" description="OmpR/PhoB-type" evidence="7">
    <location>
        <begin position="150"/>
        <end position="246"/>
    </location>
</feature>
<feature type="modified residue" description="4-aspartylphosphate" evidence="6">
    <location>
        <position position="63"/>
    </location>
</feature>
<gene>
    <name evidence="10" type="ORF">COW36_10590</name>
</gene>
<reference evidence="10 11" key="1">
    <citation type="submission" date="2017-09" db="EMBL/GenBank/DDBJ databases">
        <title>Depth-based differentiation of microbial function through sediment-hosted aquifers and enrichment of novel symbionts in the deep terrestrial subsurface.</title>
        <authorList>
            <person name="Probst A.J."/>
            <person name="Ladd B."/>
            <person name="Jarett J.K."/>
            <person name="Geller-Mcgrath D.E."/>
            <person name="Sieber C.M."/>
            <person name="Emerson J.B."/>
            <person name="Anantharaman K."/>
            <person name="Thomas B.C."/>
            <person name="Malmstrom R."/>
            <person name="Stieglmeier M."/>
            <person name="Klingl A."/>
            <person name="Woyke T."/>
            <person name="Ryan C.M."/>
            <person name="Banfield J.F."/>
        </authorList>
    </citation>
    <scope>NUCLEOTIDE SEQUENCE [LARGE SCALE GENOMIC DNA]</scope>
    <source>
        <strain evidence="10">CG17_big_fil_post_rev_8_21_14_2_50_48_46</strain>
    </source>
</reference>
<dbReference type="SUPFAM" id="SSF52172">
    <property type="entry name" value="CheY-like"/>
    <property type="match status" value="1"/>
</dbReference>
<dbReference type="Pfam" id="PF00486">
    <property type="entry name" value="Trans_reg_C"/>
    <property type="match status" value="1"/>
</dbReference>
<dbReference type="AlphaFoldDB" id="A0A2M7G548"/>
<dbReference type="PANTHER" id="PTHR48111:SF1">
    <property type="entry name" value="TWO-COMPONENT RESPONSE REGULATOR ORR33"/>
    <property type="match status" value="1"/>
</dbReference>
<protein>
    <recommendedName>
        <fullName evidence="12">DNA-binding response regulator</fullName>
    </recommendedName>
</protein>
<evidence type="ECO:0008006" key="12">
    <source>
        <dbReference type="Google" id="ProtNLM"/>
    </source>
</evidence>
<evidence type="ECO:0000259" key="9">
    <source>
        <dbReference type="PROSITE" id="PS51755"/>
    </source>
</evidence>
<dbReference type="InterPro" id="IPR001867">
    <property type="entry name" value="OmpR/PhoB-type_DNA-bd"/>
</dbReference>
<feature type="domain" description="Response regulatory" evidence="8">
    <location>
        <begin position="14"/>
        <end position="128"/>
    </location>
</feature>
<dbReference type="Gene3D" id="6.10.250.690">
    <property type="match status" value="1"/>
</dbReference>
<dbReference type="EMBL" id="PFFQ01000031">
    <property type="protein sequence ID" value="PIW17076.1"/>
    <property type="molecule type" value="Genomic_DNA"/>
</dbReference>
<evidence type="ECO:0000256" key="2">
    <source>
        <dbReference type="ARBA" id="ARBA00023012"/>
    </source>
</evidence>
<dbReference type="SMART" id="SM00862">
    <property type="entry name" value="Trans_reg_C"/>
    <property type="match status" value="1"/>
</dbReference>
<proteinExistence type="predicted"/>
<dbReference type="Proteomes" id="UP000231019">
    <property type="component" value="Unassembled WGS sequence"/>
</dbReference>
<dbReference type="Gene3D" id="1.10.10.10">
    <property type="entry name" value="Winged helix-like DNA-binding domain superfamily/Winged helix DNA-binding domain"/>
    <property type="match status" value="1"/>
</dbReference>
<accession>A0A2M7G548</accession>
<dbReference type="GO" id="GO:0006355">
    <property type="term" value="P:regulation of DNA-templated transcription"/>
    <property type="evidence" value="ECO:0007669"/>
    <property type="project" value="InterPro"/>
</dbReference>
<evidence type="ECO:0000313" key="11">
    <source>
        <dbReference type="Proteomes" id="UP000231019"/>
    </source>
</evidence>
<keyword evidence="2" id="KW-0902">Two-component regulatory system</keyword>
<dbReference type="PANTHER" id="PTHR48111">
    <property type="entry name" value="REGULATOR OF RPOS"/>
    <property type="match status" value="1"/>
</dbReference>
<dbReference type="InterPro" id="IPR011006">
    <property type="entry name" value="CheY-like_superfamily"/>
</dbReference>
<evidence type="ECO:0000259" key="8">
    <source>
        <dbReference type="PROSITE" id="PS50110"/>
    </source>
</evidence>
<dbReference type="GO" id="GO:0005829">
    <property type="term" value="C:cytosol"/>
    <property type="evidence" value="ECO:0007669"/>
    <property type="project" value="TreeGrafter"/>
</dbReference>
<dbReference type="PROSITE" id="PS51755">
    <property type="entry name" value="OMPR_PHOB"/>
    <property type="match status" value="1"/>
</dbReference>
<evidence type="ECO:0000313" key="10">
    <source>
        <dbReference type="EMBL" id="PIW17076.1"/>
    </source>
</evidence>
<evidence type="ECO:0000256" key="6">
    <source>
        <dbReference type="PROSITE-ProRule" id="PRU00169"/>
    </source>
</evidence>
<dbReference type="InterPro" id="IPR039420">
    <property type="entry name" value="WalR-like"/>
</dbReference>
<evidence type="ECO:0000256" key="5">
    <source>
        <dbReference type="ARBA" id="ARBA00023163"/>
    </source>
</evidence>
<comment type="caution">
    <text evidence="10">The sequence shown here is derived from an EMBL/GenBank/DDBJ whole genome shotgun (WGS) entry which is preliminary data.</text>
</comment>
<evidence type="ECO:0000256" key="1">
    <source>
        <dbReference type="ARBA" id="ARBA00022553"/>
    </source>
</evidence>
<dbReference type="Pfam" id="PF00072">
    <property type="entry name" value="Response_reg"/>
    <property type="match status" value="1"/>
</dbReference>
<name>A0A2M7G548_9BACT</name>
<sequence length="248" mass="28289">MSIKKTAAQKIPAKILLIDDDPILCQVFQDMFVTEPWKIETALNGAQGLAKAAQNTPDIAICDIMLPDISGMEVCRMLKKKHPQMQVLFLSGLDATTEKVIGLELGAEDYITKPFGMRELRARLRAAVRRKGKYFPELTAFAPPQAPIKRKLYAAGELVFNTQTREVSVRNKILHLTQREFEIFKILALSPDKIFTRLDLTDLLKNKNINERTIDAQIRRLRDKIKSEDLPQYIQTVRGIGYRFHPGR</sequence>
<dbReference type="GO" id="GO:0000976">
    <property type="term" value="F:transcription cis-regulatory region binding"/>
    <property type="evidence" value="ECO:0007669"/>
    <property type="project" value="TreeGrafter"/>
</dbReference>
<keyword evidence="5" id="KW-0804">Transcription</keyword>
<evidence type="ECO:0000256" key="4">
    <source>
        <dbReference type="ARBA" id="ARBA00023125"/>
    </source>
</evidence>
<evidence type="ECO:0000256" key="7">
    <source>
        <dbReference type="PROSITE-ProRule" id="PRU01091"/>
    </source>
</evidence>
<dbReference type="CDD" id="cd17574">
    <property type="entry name" value="REC_OmpR"/>
    <property type="match status" value="1"/>
</dbReference>
<keyword evidence="3" id="KW-0805">Transcription regulation</keyword>
<feature type="domain" description="OmpR/PhoB-type" evidence="9">
    <location>
        <begin position="150"/>
        <end position="246"/>
    </location>
</feature>
<keyword evidence="1 6" id="KW-0597">Phosphoprotein</keyword>
<dbReference type="CDD" id="cd00383">
    <property type="entry name" value="trans_reg_C"/>
    <property type="match status" value="1"/>
</dbReference>